<evidence type="ECO:0000256" key="4">
    <source>
        <dbReference type="ARBA" id="ARBA00022692"/>
    </source>
</evidence>
<feature type="transmembrane region" description="Helical" evidence="7">
    <location>
        <begin position="12"/>
        <end position="33"/>
    </location>
</feature>
<evidence type="ECO:0000256" key="5">
    <source>
        <dbReference type="ARBA" id="ARBA00022989"/>
    </source>
</evidence>
<keyword evidence="3" id="KW-1003">Cell membrane</keyword>
<reference evidence="8 9" key="1">
    <citation type="submission" date="2020-07" db="EMBL/GenBank/DDBJ databases">
        <title>MOT database genomes.</title>
        <authorList>
            <person name="Joseph S."/>
            <person name="Aduse-Opoku J."/>
            <person name="Hashim A."/>
            <person name="Wade W."/>
            <person name="Curtis M."/>
        </authorList>
    </citation>
    <scope>NUCLEOTIDE SEQUENCE [LARGE SCALE GENOMIC DNA]</scope>
    <source>
        <strain evidence="8 9">CIP 106318</strain>
    </source>
</reference>
<protein>
    <submittedName>
        <fullName evidence="8">MATE family efflux transporter</fullName>
    </submittedName>
</protein>
<dbReference type="EMBL" id="JACBYF010000005">
    <property type="protein sequence ID" value="NYS47291.1"/>
    <property type="molecule type" value="Genomic_DNA"/>
</dbReference>
<dbReference type="InterPro" id="IPR048279">
    <property type="entry name" value="MdtK-like"/>
</dbReference>
<evidence type="ECO:0000313" key="8">
    <source>
        <dbReference type="EMBL" id="NYS47291.1"/>
    </source>
</evidence>
<comment type="subcellular location">
    <subcellularLocation>
        <location evidence="1">Cell membrane</location>
        <topology evidence="1">Multi-pass membrane protein</topology>
    </subcellularLocation>
</comment>
<keyword evidence="2" id="KW-0813">Transport</keyword>
<keyword evidence="6 7" id="KW-0472">Membrane</keyword>
<evidence type="ECO:0000256" key="2">
    <source>
        <dbReference type="ARBA" id="ARBA00022448"/>
    </source>
</evidence>
<feature type="transmembrane region" description="Helical" evidence="7">
    <location>
        <begin position="161"/>
        <end position="187"/>
    </location>
</feature>
<feature type="transmembrane region" description="Helical" evidence="7">
    <location>
        <begin position="419"/>
        <end position="436"/>
    </location>
</feature>
<name>A0ABX2T2P4_9BACL</name>
<keyword evidence="9" id="KW-1185">Reference proteome</keyword>
<evidence type="ECO:0000313" key="9">
    <source>
        <dbReference type="Proteomes" id="UP000531840"/>
    </source>
</evidence>
<feature type="transmembrane region" description="Helical" evidence="7">
    <location>
        <begin position="239"/>
        <end position="260"/>
    </location>
</feature>
<dbReference type="Proteomes" id="UP000531840">
    <property type="component" value="Unassembled WGS sequence"/>
</dbReference>
<keyword evidence="4 7" id="KW-0812">Transmembrane</keyword>
<organism evidence="8 9">
    <name type="scientific">Gemelliphila palaticanis</name>
    <dbReference type="NCBI Taxonomy" id="81950"/>
    <lineage>
        <taxon>Bacteria</taxon>
        <taxon>Bacillati</taxon>
        <taxon>Bacillota</taxon>
        <taxon>Bacilli</taxon>
        <taxon>Bacillales</taxon>
        <taxon>Gemellaceae</taxon>
        <taxon>Gemelliphila</taxon>
    </lineage>
</organism>
<dbReference type="InterPro" id="IPR052031">
    <property type="entry name" value="Membrane_Transporter-Flippase"/>
</dbReference>
<accession>A0ABX2T2P4</accession>
<dbReference type="RefSeq" id="WP_179941007.1">
    <property type="nucleotide sequence ID" value="NZ_JACBYF010000005.1"/>
</dbReference>
<dbReference type="PANTHER" id="PTHR43549">
    <property type="entry name" value="MULTIDRUG RESISTANCE PROTEIN YPNP-RELATED"/>
    <property type="match status" value="1"/>
</dbReference>
<feature type="transmembrane region" description="Helical" evidence="7">
    <location>
        <begin position="90"/>
        <end position="112"/>
    </location>
</feature>
<dbReference type="PIRSF" id="PIRSF006603">
    <property type="entry name" value="DinF"/>
    <property type="match status" value="1"/>
</dbReference>
<gene>
    <name evidence="8" type="ORF">HZY85_03655</name>
</gene>
<keyword evidence="5 7" id="KW-1133">Transmembrane helix</keyword>
<dbReference type="NCBIfam" id="TIGR00797">
    <property type="entry name" value="matE"/>
    <property type="match status" value="1"/>
</dbReference>
<evidence type="ECO:0000256" key="6">
    <source>
        <dbReference type="ARBA" id="ARBA00023136"/>
    </source>
</evidence>
<feature type="transmembrane region" description="Helical" evidence="7">
    <location>
        <begin position="193"/>
        <end position="211"/>
    </location>
</feature>
<feature type="transmembrane region" description="Helical" evidence="7">
    <location>
        <begin position="45"/>
        <end position="69"/>
    </location>
</feature>
<dbReference type="PANTHER" id="PTHR43549:SF3">
    <property type="entry name" value="MULTIDRUG RESISTANCE PROTEIN YPNP-RELATED"/>
    <property type="match status" value="1"/>
</dbReference>
<sequence length="447" mass="49473">MKDMTKGKILPQIVNFAIFIFIGGMMQNLYLVADSIILGQYVGENALAAIGIANPINFVVIGFLIGITQGFSVNMAKSFGENNLEKFRKYFFNSIILCLIVGIIIIITLAFTNGYLLKFMNTPEHLYELSHNFLLVLYLGSISNLLYNLFAGVLRSIGNSFAPLIFLTIAVICNVVLVYTFVAILGYGVVGSAFATIISQTVSAVSCYIFIRNKYPQINIKKEDKKISKKHINSLLRQGVPMGLQFSFTGIGVIIVQAYLNTFGTNYIAGYSVAIRIQNILLYIFVALGTAISTFTSQNYGAKKLDRISQAMKISTTLAIILSVFSAILVMTFGETMAEWFTKESNPELINAATTYFKSVYWGYPILALLILYRNALQGYGFPISAMIAGIIELVMRTVVVILFTATYGYVAVCYSDSITWAVTGVALVLAYIYLARLRREKLIKSN</sequence>
<evidence type="ECO:0000256" key="7">
    <source>
        <dbReference type="SAM" id="Phobius"/>
    </source>
</evidence>
<feature type="transmembrane region" description="Helical" evidence="7">
    <location>
        <begin position="280"/>
        <end position="302"/>
    </location>
</feature>
<feature type="transmembrane region" description="Helical" evidence="7">
    <location>
        <begin position="353"/>
        <end position="373"/>
    </location>
</feature>
<dbReference type="InterPro" id="IPR002528">
    <property type="entry name" value="MATE_fam"/>
</dbReference>
<comment type="caution">
    <text evidence="8">The sequence shown here is derived from an EMBL/GenBank/DDBJ whole genome shotgun (WGS) entry which is preliminary data.</text>
</comment>
<feature type="transmembrane region" description="Helical" evidence="7">
    <location>
        <begin position="314"/>
        <end position="333"/>
    </location>
</feature>
<feature type="transmembrane region" description="Helical" evidence="7">
    <location>
        <begin position="132"/>
        <end position="154"/>
    </location>
</feature>
<proteinExistence type="predicted"/>
<evidence type="ECO:0000256" key="3">
    <source>
        <dbReference type="ARBA" id="ARBA00022475"/>
    </source>
</evidence>
<evidence type="ECO:0000256" key="1">
    <source>
        <dbReference type="ARBA" id="ARBA00004651"/>
    </source>
</evidence>
<dbReference type="Pfam" id="PF01554">
    <property type="entry name" value="MatE"/>
    <property type="match status" value="2"/>
</dbReference>